<evidence type="ECO:0000313" key="2">
    <source>
        <dbReference type="Proteomes" id="UP000294692"/>
    </source>
</evidence>
<dbReference type="AlphaFoldDB" id="A0A4R3V8T2"/>
<dbReference type="PANTHER" id="PTHR35882">
    <property type="entry name" value="PELA"/>
    <property type="match status" value="1"/>
</dbReference>
<organism evidence="1 2">
    <name type="scientific">Paracandidimonas soli</name>
    <dbReference type="NCBI Taxonomy" id="1917182"/>
    <lineage>
        <taxon>Bacteria</taxon>
        <taxon>Pseudomonadati</taxon>
        <taxon>Pseudomonadota</taxon>
        <taxon>Betaproteobacteria</taxon>
        <taxon>Burkholderiales</taxon>
        <taxon>Alcaligenaceae</taxon>
        <taxon>Paracandidimonas</taxon>
    </lineage>
</organism>
<protein>
    <recommendedName>
        <fullName evidence="3">Glycoside-hydrolase family GH114 TIM-barrel domain-containing protein</fullName>
    </recommendedName>
</protein>
<reference evidence="1 2" key="1">
    <citation type="submission" date="2019-03" db="EMBL/GenBank/DDBJ databases">
        <title>Genomic Encyclopedia of Type Strains, Phase IV (KMG-IV): sequencing the most valuable type-strain genomes for metagenomic binning, comparative biology and taxonomic classification.</title>
        <authorList>
            <person name="Goeker M."/>
        </authorList>
    </citation>
    <scope>NUCLEOTIDE SEQUENCE [LARGE SCALE GENOMIC DNA]</scope>
    <source>
        <strain evidence="1 2">DSM 100048</strain>
    </source>
</reference>
<dbReference type="Gene3D" id="3.20.20.70">
    <property type="entry name" value="Aldolase class I"/>
    <property type="match status" value="1"/>
</dbReference>
<dbReference type="EMBL" id="SMBX01000002">
    <property type="protein sequence ID" value="TCV01556.1"/>
    <property type="molecule type" value="Genomic_DNA"/>
</dbReference>
<dbReference type="InterPro" id="IPR016925">
    <property type="entry name" value="UCP029570"/>
</dbReference>
<keyword evidence="2" id="KW-1185">Reference proteome</keyword>
<name>A0A4R3V8T2_9BURK</name>
<dbReference type="GO" id="GO:0005975">
    <property type="term" value="P:carbohydrate metabolic process"/>
    <property type="evidence" value="ECO:0007669"/>
    <property type="project" value="InterPro"/>
</dbReference>
<accession>A0A4R3V8T2</accession>
<dbReference type="Proteomes" id="UP000294692">
    <property type="component" value="Unassembled WGS sequence"/>
</dbReference>
<proteinExistence type="predicted"/>
<gene>
    <name evidence="1" type="ORF">EV686_102269</name>
</gene>
<evidence type="ECO:0000313" key="1">
    <source>
        <dbReference type="EMBL" id="TCV01556.1"/>
    </source>
</evidence>
<dbReference type="CDD" id="cd10922">
    <property type="entry name" value="CE4_PelA_like_C"/>
    <property type="match status" value="1"/>
</dbReference>
<dbReference type="PANTHER" id="PTHR35882:SF2">
    <property type="entry name" value="PELA"/>
    <property type="match status" value="1"/>
</dbReference>
<dbReference type="InterPro" id="IPR013785">
    <property type="entry name" value="Aldolase_TIM"/>
</dbReference>
<dbReference type="PIRSF" id="PIRSF029570">
    <property type="entry name" value="UCP029570"/>
    <property type="match status" value="1"/>
</dbReference>
<sequence>MHAWSTDGANMTKTLQNKTRFVYIQAAGLKGWRRHVCIARLLRHSLAWGLPFIFAWLASAHAAETTQSLVSAKAPNVAFYYQDALPVDELQAFDAVVIDPARARLPDASAAPHTSWFARLDLASWKRSASDAAGQAVMSGIQVLWDEGYRGFLLDDGVQADAGGSDDGMLALMDAIRDRYPEARLMLRNHIALAHARAASLYALVVDSLYHRPGGFTGMMGKTPDGLRDGLLGEIRQLQSEFALPVVAVDYCLAGDKACRRDLARRLQEDGVQPFVTAPGMGIVGTGRIEVMPRKILMVQALGRDQSLDQSVGVIGLSMPLNYLGYDVQYLDLNSKDLPANIGSDRYAGIVVALNQQAPKAGIWRQWLLARIREGMRVAVIGSFGFPLDSAALAALGLEGVPGKVPPGSVPQVVGKEPLMGFETLPSPDARDVVGVRAGSADASLLRLAFDSYVYDAAALTSWGGYTLTPYDVVFLDALREYRLVFQPIDFFRQALQLPEMPVPDVTSENGRRLMFTQVDGDGFVSRAEFSSAADEFSAEVLYRRILTKYPVPMTVSVIEGEIGPEGAYPELSPKLEPLARKIFALPNVEIASHSYSHPFFSWQIDNRTGKRIKPFHQTPEEAADPFSMDIPGYEFDLDREIFGSIDYINQRLAPPGKRVEAMLWTGDTEMRPLALRKAAQAGVLSINGGNTVITKARNSWTNIAPYGVAKDDDPDAYQVYAATMNENVYTNDWLGPFYGFKRVIETFAMTDEPIRFKALDIYYHFYSATKKASLAALEHVFDTAMKQPVFPVYTTEYIKRVLQWRRVSVARDGDRWIVRSGADLRQLRWPGAGVPELAGATGVMGYKPGPGGLYIHMGGDEASFRIASAGKQGLPYIQEASGFVRNFQRQGRGMQFELGGYYKPFVQFADMSGCVSSVADGSRGSGRSAGRVDVAGNAAKPVVYHSIRVHCE</sequence>
<dbReference type="SUPFAM" id="SSF51445">
    <property type="entry name" value="(Trans)glycosidases"/>
    <property type="match status" value="1"/>
</dbReference>
<comment type="caution">
    <text evidence="1">The sequence shown here is derived from an EMBL/GenBank/DDBJ whole genome shotgun (WGS) entry which is preliminary data.</text>
</comment>
<dbReference type="InterPro" id="IPR017853">
    <property type="entry name" value="GH"/>
</dbReference>
<evidence type="ECO:0008006" key="3">
    <source>
        <dbReference type="Google" id="ProtNLM"/>
    </source>
</evidence>
<dbReference type="SUPFAM" id="SSF88713">
    <property type="entry name" value="Glycoside hydrolase/deacetylase"/>
    <property type="match status" value="1"/>
</dbReference>
<dbReference type="InterPro" id="IPR011330">
    <property type="entry name" value="Glyco_hydro/deAcase_b/a-brl"/>
</dbReference>